<proteinExistence type="predicted"/>
<name>A0A0S4LRW6_9BACT</name>
<evidence type="ECO:0000313" key="2">
    <source>
        <dbReference type="Proteomes" id="UP000199032"/>
    </source>
</evidence>
<dbReference type="EMBL" id="CZQA01000014">
    <property type="protein sequence ID" value="CUS39453.1"/>
    <property type="molecule type" value="Genomic_DNA"/>
</dbReference>
<protein>
    <submittedName>
        <fullName evidence="1">Uncharacterized protein</fullName>
    </submittedName>
</protein>
<gene>
    <name evidence="1" type="ORF">COMA1_80029</name>
</gene>
<dbReference type="Proteomes" id="UP000199032">
    <property type="component" value="Unassembled WGS sequence"/>
</dbReference>
<evidence type="ECO:0000313" key="1">
    <source>
        <dbReference type="EMBL" id="CUS39453.1"/>
    </source>
</evidence>
<keyword evidence="2" id="KW-1185">Reference proteome</keyword>
<accession>A0A0S4LRW6</accession>
<sequence length="78" mass="8339">MTLAGSLWLFAHSHSGHPALAKIQFQHSLLGIVGIGAALAKGFASWLPSASPHVTTRWEIAWAGSEILFGVLLLLYSE</sequence>
<dbReference type="AlphaFoldDB" id="A0A0S4LRW6"/>
<reference evidence="1 2" key="1">
    <citation type="submission" date="2015-10" db="EMBL/GenBank/DDBJ databases">
        <authorList>
            <person name="Gilbert D.G."/>
        </authorList>
    </citation>
    <scope>NUCLEOTIDE SEQUENCE [LARGE SCALE GENOMIC DNA]</scope>
    <source>
        <strain evidence="1">COMA1</strain>
    </source>
</reference>
<organism evidence="1 2">
    <name type="scientific">Candidatus Nitrospira nitrosa</name>
    <dbReference type="NCBI Taxonomy" id="1742972"/>
    <lineage>
        <taxon>Bacteria</taxon>
        <taxon>Pseudomonadati</taxon>
        <taxon>Nitrospirota</taxon>
        <taxon>Nitrospiria</taxon>
        <taxon>Nitrospirales</taxon>
        <taxon>Nitrospiraceae</taxon>
        <taxon>Nitrospira</taxon>
    </lineage>
</organism>